<evidence type="ECO:0000313" key="17">
    <source>
        <dbReference type="RefSeq" id="XP_004645401.2"/>
    </source>
</evidence>
<dbReference type="PANTHER" id="PTHR46780">
    <property type="entry name" value="PROTEIN EVA-1"/>
    <property type="match status" value="1"/>
</dbReference>
<dbReference type="CDD" id="cd22829">
    <property type="entry name" value="Gal_Rha_Lectin_EVA1_EVA1C_rpt2"/>
    <property type="match status" value="1"/>
</dbReference>
<evidence type="ECO:0000256" key="5">
    <source>
        <dbReference type="ARBA" id="ARBA00022734"/>
    </source>
</evidence>
<evidence type="ECO:0000256" key="10">
    <source>
        <dbReference type="ARBA" id="ARBA00054830"/>
    </source>
</evidence>
<dbReference type="FunCoup" id="A0A6P3FUY8">
    <property type="interactions" value="172"/>
</dbReference>
<feature type="region of interest" description="Disordered" evidence="13">
    <location>
        <begin position="549"/>
        <end position="578"/>
    </location>
</feature>
<feature type="compositionally biased region" description="Low complexity" evidence="13">
    <location>
        <begin position="45"/>
        <end position="54"/>
    </location>
</feature>
<dbReference type="Proteomes" id="UP000515203">
    <property type="component" value="Unplaced"/>
</dbReference>
<dbReference type="InterPro" id="IPR039500">
    <property type="entry name" value="EVA1_dom"/>
</dbReference>
<comment type="similarity">
    <text evidence="2">Belongs to the EVA1 family.</text>
</comment>
<feature type="domain" description="SUEL-type lectin" evidence="15">
    <location>
        <begin position="252"/>
        <end position="344"/>
    </location>
</feature>
<evidence type="ECO:0000256" key="6">
    <source>
        <dbReference type="ARBA" id="ARBA00022737"/>
    </source>
</evidence>
<keyword evidence="9" id="KW-0325">Glycoprotein</keyword>
<keyword evidence="3 14" id="KW-0812">Transmembrane</keyword>
<feature type="region of interest" description="Disordered" evidence="13">
    <location>
        <begin position="1"/>
        <end position="137"/>
    </location>
</feature>
<dbReference type="FunFam" id="2.60.120.740:FF:000004">
    <property type="entry name" value="Protein eva-1 homolog C"/>
    <property type="match status" value="1"/>
</dbReference>
<dbReference type="RefSeq" id="XP_004645401.2">
    <property type="nucleotide sequence ID" value="XM_004645344.2"/>
</dbReference>
<evidence type="ECO:0000259" key="15">
    <source>
        <dbReference type="PROSITE" id="PS50228"/>
    </source>
</evidence>
<dbReference type="CDD" id="cd22828">
    <property type="entry name" value="Gal_Rha_Lectin_EVA1_EVA1C_rpt1"/>
    <property type="match status" value="1"/>
</dbReference>
<keyword evidence="8 14" id="KW-0472">Membrane</keyword>
<feature type="compositionally biased region" description="Basic residues" evidence="13">
    <location>
        <begin position="34"/>
        <end position="44"/>
    </location>
</feature>
<evidence type="ECO:0000256" key="9">
    <source>
        <dbReference type="ARBA" id="ARBA00023180"/>
    </source>
</evidence>
<reference evidence="17" key="1">
    <citation type="submission" date="2025-08" db="UniProtKB">
        <authorList>
            <consortium name="RefSeq"/>
        </authorList>
    </citation>
    <scope>IDENTIFICATION</scope>
</reference>
<comment type="subcellular location">
    <subcellularLocation>
        <location evidence="1">Membrane</location>
        <topology evidence="1">Single-pass membrane protein</topology>
    </subcellularLocation>
</comment>
<feature type="domain" description="SUEL-type lectin" evidence="15">
    <location>
        <begin position="353"/>
        <end position="445"/>
    </location>
</feature>
<dbReference type="GO" id="GO:0016020">
    <property type="term" value="C:membrane"/>
    <property type="evidence" value="ECO:0007669"/>
    <property type="project" value="UniProtKB-SubCell"/>
</dbReference>
<feature type="compositionally biased region" description="Low complexity" evidence="13">
    <location>
        <begin position="170"/>
        <end position="181"/>
    </location>
</feature>
<evidence type="ECO:0000256" key="13">
    <source>
        <dbReference type="SAM" id="MobiDB-lite"/>
    </source>
</evidence>
<evidence type="ECO:0000256" key="7">
    <source>
        <dbReference type="ARBA" id="ARBA00022989"/>
    </source>
</evidence>
<feature type="compositionally biased region" description="Acidic residues" evidence="13">
    <location>
        <begin position="555"/>
        <end position="567"/>
    </location>
</feature>
<feature type="transmembrane region" description="Helical" evidence="14">
    <location>
        <begin position="507"/>
        <end position="528"/>
    </location>
</feature>
<evidence type="ECO:0000256" key="3">
    <source>
        <dbReference type="ARBA" id="ARBA00022692"/>
    </source>
</evidence>
<keyword evidence="5" id="KW-0430">Lectin</keyword>
<dbReference type="PROSITE" id="PS50228">
    <property type="entry name" value="SUEL_LECTIN"/>
    <property type="match status" value="2"/>
</dbReference>
<comment type="function">
    <text evidence="10">Binds heparin.</text>
</comment>
<dbReference type="InParanoid" id="A0A6P3FUY8"/>
<keyword evidence="6" id="KW-0677">Repeat</keyword>
<evidence type="ECO:0000256" key="1">
    <source>
        <dbReference type="ARBA" id="ARBA00004167"/>
    </source>
</evidence>
<dbReference type="Gene3D" id="2.60.120.740">
    <property type="match status" value="2"/>
</dbReference>
<keyword evidence="7 14" id="KW-1133">Transmembrane helix</keyword>
<evidence type="ECO:0000256" key="8">
    <source>
        <dbReference type="ARBA" id="ARBA00023136"/>
    </source>
</evidence>
<protein>
    <recommendedName>
        <fullName evidence="11">Protein eva-1 homolog C</fullName>
    </recommendedName>
    <alternativeName>
        <fullName evidence="12">Protein FAM176C</fullName>
    </alternativeName>
</protein>
<keyword evidence="16" id="KW-1185">Reference proteome</keyword>
<dbReference type="GeneID" id="101581253"/>
<keyword evidence="4" id="KW-0732">Signal</keyword>
<dbReference type="FunFam" id="2.60.120.740:FF:000003">
    <property type="entry name" value="Protein eva-1 homolog C"/>
    <property type="match status" value="1"/>
</dbReference>
<feature type="region of interest" description="Disordered" evidence="13">
    <location>
        <begin position="156"/>
        <end position="182"/>
    </location>
</feature>
<accession>A0A6P3FUY8</accession>
<evidence type="ECO:0000313" key="16">
    <source>
        <dbReference type="Proteomes" id="UP000515203"/>
    </source>
</evidence>
<dbReference type="OrthoDB" id="5970528at2759"/>
<dbReference type="Pfam" id="PF02140">
    <property type="entry name" value="SUEL_Lectin"/>
    <property type="match status" value="2"/>
</dbReference>
<dbReference type="AlphaFoldDB" id="A0A6P3FUY8"/>
<evidence type="ECO:0000256" key="4">
    <source>
        <dbReference type="ARBA" id="ARBA00022729"/>
    </source>
</evidence>
<name>A0A6P3FUY8_OCTDE</name>
<evidence type="ECO:0000256" key="12">
    <source>
        <dbReference type="ARBA" id="ARBA00082417"/>
    </source>
</evidence>
<dbReference type="Pfam" id="PF14851">
    <property type="entry name" value="FAM176"/>
    <property type="match status" value="1"/>
</dbReference>
<dbReference type="GO" id="GO:0030246">
    <property type="term" value="F:carbohydrate binding"/>
    <property type="evidence" value="ECO:0007669"/>
    <property type="project" value="UniProtKB-KW"/>
</dbReference>
<evidence type="ECO:0000256" key="11">
    <source>
        <dbReference type="ARBA" id="ARBA00073529"/>
    </source>
</evidence>
<dbReference type="InterPro" id="IPR043159">
    <property type="entry name" value="Lectin_gal-bd_sf"/>
</dbReference>
<proteinExistence type="inferred from homology"/>
<organism evidence="16 17">
    <name type="scientific">Octodon degus</name>
    <name type="common">Degu</name>
    <name type="synonym">Sciurus degus</name>
    <dbReference type="NCBI Taxonomy" id="10160"/>
    <lineage>
        <taxon>Eukaryota</taxon>
        <taxon>Metazoa</taxon>
        <taxon>Chordata</taxon>
        <taxon>Craniata</taxon>
        <taxon>Vertebrata</taxon>
        <taxon>Euteleostomi</taxon>
        <taxon>Mammalia</taxon>
        <taxon>Eutheria</taxon>
        <taxon>Euarchontoglires</taxon>
        <taxon>Glires</taxon>
        <taxon>Rodentia</taxon>
        <taxon>Hystricomorpha</taxon>
        <taxon>Octodontidae</taxon>
        <taxon>Octodon</taxon>
    </lineage>
</organism>
<evidence type="ECO:0000256" key="2">
    <source>
        <dbReference type="ARBA" id="ARBA00006023"/>
    </source>
</evidence>
<dbReference type="CTD" id="59271"/>
<gene>
    <name evidence="17" type="primary">Eva1c</name>
</gene>
<evidence type="ECO:0000256" key="14">
    <source>
        <dbReference type="SAM" id="Phobius"/>
    </source>
</evidence>
<dbReference type="InterPro" id="IPR000922">
    <property type="entry name" value="Lectin_gal-bd_dom"/>
</dbReference>
<sequence length="625" mass="68798">MLARSAPERPGCTRGTGSKVRHGHQRADLPGRVRLARGQHRPGHRSAGPSPRLGPGRGRRSSCAGGERCWGRPPGQAARRRQPFSAAQSAKATFSPPPPSLLSAQRPRRFPPRETTRILPGSPRPAPGLRPLPFVGDPGLGRVGKEALVAWAKRRPGSPLARNSARHVTRSSPPRSPTSPTAPLTMLLPGHARAALASQPAQHPGLRRQVEPPGQLLRLFYCTVLVCSKEIAALTDFSGYLTKLLQNHTAYACDGDHLTLQCPRHSTISVQSAFYGQDYQMCTSQQPDSQREDSLNCVAPTTLQKVLDECQNQRACHLLVNSRVFGPDLCPGSSKYLLVSFKCQPNELKNKTVCEDHELKLHCHESKLLNIYSATYGRKTRERDVCSSEAERLPPFDCLSYSALQVLSRRCYGRQRCKVLVNNSHFGSPCLPGVKKYLTVTYACVPKSILTAIDPAIGDLKPTVSQEPVEHGINFNPSESEVLRKDGVIVSNSLAAFAYIRAHPERAALLFVSSVCIGLVLTLCALVIRVSCLKDFRELQLAREHLVPGSNKAEDSEEDGEEEDSSDSEFPGELSGFRRTSYPAYSSIEAAELAERIERREQIIQEIWMNSGLDTSLPRNMAQFY</sequence>